<dbReference type="Pfam" id="PF00440">
    <property type="entry name" value="TetR_N"/>
    <property type="match status" value="1"/>
</dbReference>
<protein>
    <submittedName>
        <fullName evidence="6">TetR/AcrR family transcriptional regulator</fullName>
    </submittedName>
</protein>
<dbReference type="Proteomes" id="UP001215827">
    <property type="component" value="Chromosome"/>
</dbReference>
<evidence type="ECO:0000259" key="5">
    <source>
        <dbReference type="PROSITE" id="PS50977"/>
    </source>
</evidence>
<reference evidence="6 7" key="1">
    <citation type="submission" date="2023-03" db="EMBL/GenBank/DDBJ databases">
        <title>Altererythrobacter sp. CAU 1644 isolated from sand.</title>
        <authorList>
            <person name="Kim W."/>
        </authorList>
    </citation>
    <scope>NUCLEOTIDE SEQUENCE [LARGE SCALE GENOMIC DNA]</scope>
    <source>
        <strain evidence="6 7">CAU 1644</strain>
    </source>
</reference>
<keyword evidence="2 4" id="KW-0238">DNA-binding</keyword>
<dbReference type="PANTHER" id="PTHR30055:SF234">
    <property type="entry name" value="HTH-TYPE TRANSCRIPTIONAL REGULATOR BETI"/>
    <property type="match status" value="1"/>
</dbReference>
<name>A0ABY8FT58_9SPHN</name>
<keyword evidence="3" id="KW-0804">Transcription</keyword>
<evidence type="ECO:0000313" key="7">
    <source>
        <dbReference type="Proteomes" id="UP001215827"/>
    </source>
</evidence>
<evidence type="ECO:0000256" key="1">
    <source>
        <dbReference type="ARBA" id="ARBA00023015"/>
    </source>
</evidence>
<dbReference type="InterPro" id="IPR001647">
    <property type="entry name" value="HTH_TetR"/>
</dbReference>
<dbReference type="PANTHER" id="PTHR30055">
    <property type="entry name" value="HTH-TYPE TRANSCRIPTIONAL REGULATOR RUTR"/>
    <property type="match status" value="1"/>
</dbReference>
<dbReference type="Gene3D" id="1.10.357.10">
    <property type="entry name" value="Tetracycline Repressor, domain 2"/>
    <property type="match status" value="1"/>
</dbReference>
<sequence>MSRSEDTRRKWLMPMAMHVMEHGMGAASLRPLAKAAGTSDRMLIYHFGNKDALIAELLSFIAESYSVMLDQAFGKDRASSRDQCLNLLLDRIRDPQMQPFMGLWWEIVAGAARGNQSYRDAAGAIMDRLLLWLESKLPVDDPDPAAGARLMLVLVEGSLMLEGIGKGDVAKAGLSAAQL</sequence>
<organism evidence="6 7">
    <name type="scientific">Altererythrobacter arenosus</name>
    <dbReference type="NCBI Taxonomy" id="3032592"/>
    <lineage>
        <taxon>Bacteria</taxon>
        <taxon>Pseudomonadati</taxon>
        <taxon>Pseudomonadota</taxon>
        <taxon>Alphaproteobacteria</taxon>
        <taxon>Sphingomonadales</taxon>
        <taxon>Erythrobacteraceae</taxon>
        <taxon>Altererythrobacter</taxon>
    </lineage>
</organism>
<dbReference type="PROSITE" id="PS50977">
    <property type="entry name" value="HTH_TETR_2"/>
    <property type="match status" value="1"/>
</dbReference>
<evidence type="ECO:0000256" key="2">
    <source>
        <dbReference type="ARBA" id="ARBA00023125"/>
    </source>
</evidence>
<dbReference type="RefSeq" id="WP_278015371.1">
    <property type="nucleotide sequence ID" value="NZ_CP121106.1"/>
</dbReference>
<dbReference type="EMBL" id="CP121106">
    <property type="protein sequence ID" value="WFL76606.1"/>
    <property type="molecule type" value="Genomic_DNA"/>
</dbReference>
<evidence type="ECO:0000256" key="3">
    <source>
        <dbReference type="ARBA" id="ARBA00023163"/>
    </source>
</evidence>
<proteinExistence type="predicted"/>
<evidence type="ECO:0000256" key="4">
    <source>
        <dbReference type="PROSITE-ProRule" id="PRU00335"/>
    </source>
</evidence>
<accession>A0ABY8FT58</accession>
<dbReference type="SUPFAM" id="SSF46689">
    <property type="entry name" value="Homeodomain-like"/>
    <property type="match status" value="1"/>
</dbReference>
<evidence type="ECO:0000313" key="6">
    <source>
        <dbReference type="EMBL" id="WFL76606.1"/>
    </source>
</evidence>
<keyword evidence="7" id="KW-1185">Reference proteome</keyword>
<gene>
    <name evidence="6" type="ORF">P7228_11435</name>
</gene>
<dbReference type="InterPro" id="IPR050109">
    <property type="entry name" value="HTH-type_TetR-like_transc_reg"/>
</dbReference>
<dbReference type="InterPro" id="IPR009057">
    <property type="entry name" value="Homeodomain-like_sf"/>
</dbReference>
<feature type="DNA-binding region" description="H-T-H motif" evidence="4">
    <location>
        <begin position="28"/>
        <end position="47"/>
    </location>
</feature>
<keyword evidence="1" id="KW-0805">Transcription regulation</keyword>
<feature type="domain" description="HTH tetR-type" evidence="5">
    <location>
        <begin position="5"/>
        <end position="65"/>
    </location>
</feature>